<protein>
    <recommendedName>
        <fullName evidence="2">SNRNP25 ubiquitin-like domain-containing protein</fullName>
    </recommendedName>
</protein>
<dbReference type="GO" id="GO:0000398">
    <property type="term" value="P:mRNA splicing, via spliceosome"/>
    <property type="evidence" value="ECO:0007669"/>
    <property type="project" value="InterPro"/>
</dbReference>
<evidence type="ECO:0000259" key="2">
    <source>
        <dbReference type="Pfam" id="PF18036"/>
    </source>
</evidence>
<dbReference type="AlphaFoldDB" id="A0A5P1EYK5"/>
<dbReference type="SUPFAM" id="SSF54236">
    <property type="entry name" value="Ubiquitin-like"/>
    <property type="match status" value="1"/>
</dbReference>
<dbReference type="CDD" id="cd17058">
    <property type="entry name" value="Ubl_SNRNP25"/>
    <property type="match status" value="1"/>
</dbReference>
<reference evidence="4" key="1">
    <citation type="journal article" date="2017" name="Nat. Commun.">
        <title>The asparagus genome sheds light on the origin and evolution of a young Y chromosome.</title>
        <authorList>
            <person name="Harkess A."/>
            <person name="Zhou J."/>
            <person name="Xu C."/>
            <person name="Bowers J.E."/>
            <person name="Van der Hulst R."/>
            <person name="Ayyampalayam S."/>
            <person name="Mercati F."/>
            <person name="Riccardi P."/>
            <person name="McKain M.R."/>
            <person name="Kakrana A."/>
            <person name="Tang H."/>
            <person name="Ray J."/>
            <person name="Groenendijk J."/>
            <person name="Arikit S."/>
            <person name="Mathioni S.M."/>
            <person name="Nakano M."/>
            <person name="Shan H."/>
            <person name="Telgmann-Rauber A."/>
            <person name="Kanno A."/>
            <person name="Yue Z."/>
            <person name="Chen H."/>
            <person name="Li W."/>
            <person name="Chen Y."/>
            <person name="Xu X."/>
            <person name="Zhang Y."/>
            <person name="Luo S."/>
            <person name="Chen H."/>
            <person name="Gao J."/>
            <person name="Mao Z."/>
            <person name="Pires J.C."/>
            <person name="Luo M."/>
            <person name="Kudrna D."/>
            <person name="Wing R.A."/>
            <person name="Meyers B.C."/>
            <person name="Yi K."/>
            <person name="Kong H."/>
            <person name="Lavrijsen P."/>
            <person name="Sunseri F."/>
            <person name="Falavigna A."/>
            <person name="Ye Y."/>
            <person name="Leebens-Mack J.H."/>
            <person name="Chen G."/>
        </authorList>
    </citation>
    <scope>NUCLEOTIDE SEQUENCE [LARGE SCALE GENOMIC DNA]</scope>
    <source>
        <strain evidence="4">cv. DH0086</strain>
    </source>
</reference>
<evidence type="ECO:0000256" key="1">
    <source>
        <dbReference type="SAM" id="MobiDB-lite"/>
    </source>
</evidence>
<evidence type="ECO:0000313" key="3">
    <source>
        <dbReference type="EMBL" id="ONK70277.1"/>
    </source>
</evidence>
<dbReference type="OMA" id="FEIHVGR"/>
<feature type="region of interest" description="Disordered" evidence="1">
    <location>
        <begin position="155"/>
        <end position="179"/>
    </location>
</feature>
<dbReference type="Pfam" id="PF18036">
    <property type="entry name" value="Ubiquitin_4"/>
    <property type="match status" value="1"/>
</dbReference>
<sequence>MDLFSIVIGTAPAPDDLSRLTICPSTPQSVGVGAFHVRRSSFSYHRLPEHRLLLSVLKLDGTSFEVKIAVTATVAELKMAVEDVFRDHTEEDGGKISWTHVWGHFCLSYDDYKLVDDKACLKDYGIKDCDQLRFVRHLQVTSSTKKLLRLTGPEEGTEIRGDNHNNKVEDVSPSSSQGEQCGLIDACKKEDKENMAAANREFRLADFFRTWLSYSKRSEKSPKPGKYF</sequence>
<proteinExistence type="predicted"/>
<dbReference type="Gramene" id="ONK70277">
    <property type="protein sequence ID" value="ONK70277"/>
    <property type="gene ID" value="A4U43_C05F32080"/>
</dbReference>
<dbReference type="PANTHER" id="PTHR14942">
    <property type="entry name" value="U11/U12 SMALL NUCLEAR RIBONUCLEOPROTEIN 25 KDA PROTEIN"/>
    <property type="match status" value="1"/>
</dbReference>
<dbReference type="Proteomes" id="UP000243459">
    <property type="component" value="Chromosome 5"/>
</dbReference>
<feature type="domain" description="SNRNP25 ubiquitin-like" evidence="2">
    <location>
        <begin position="54"/>
        <end position="138"/>
    </location>
</feature>
<dbReference type="InterPro" id="IPR040610">
    <property type="entry name" value="SNRNP25_ubiquitin"/>
</dbReference>
<accession>A0A5P1EYK5</accession>
<dbReference type="OrthoDB" id="72819at2759"/>
<name>A0A5P1EYK5_ASPOF</name>
<dbReference type="InterPro" id="IPR039690">
    <property type="entry name" value="SNRNP25"/>
</dbReference>
<organism evidence="3 4">
    <name type="scientific">Asparagus officinalis</name>
    <name type="common">Garden asparagus</name>
    <dbReference type="NCBI Taxonomy" id="4686"/>
    <lineage>
        <taxon>Eukaryota</taxon>
        <taxon>Viridiplantae</taxon>
        <taxon>Streptophyta</taxon>
        <taxon>Embryophyta</taxon>
        <taxon>Tracheophyta</taxon>
        <taxon>Spermatophyta</taxon>
        <taxon>Magnoliopsida</taxon>
        <taxon>Liliopsida</taxon>
        <taxon>Asparagales</taxon>
        <taxon>Asparagaceae</taxon>
        <taxon>Asparagoideae</taxon>
        <taxon>Asparagus</taxon>
    </lineage>
</organism>
<dbReference type="Gene3D" id="3.10.20.90">
    <property type="entry name" value="Phosphatidylinositol 3-kinase Catalytic Subunit, Chain A, domain 1"/>
    <property type="match status" value="1"/>
</dbReference>
<keyword evidence="4" id="KW-1185">Reference proteome</keyword>
<dbReference type="EMBL" id="CM007385">
    <property type="protein sequence ID" value="ONK70277.1"/>
    <property type="molecule type" value="Genomic_DNA"/>
</dbReference>
<feature type="compositionally biased region" description="Basic and acidic residues" evidence="1">
    <location>
        <begin position="157"/>
        <end position="170"/>
    </location>
</feature>
<evidence type="ECO:0000313" key="4">
    <source>
        <dbReference type="Proteomes" id="UP000243459"/>
    </source>
</evidence>
<gene>
    <name evidence="3" type="ORF">A4U43_C05F32080</name>
</gene>
<dbReference type="PANTHER" id="PTHR14942:SF9">
    <property type="entry name" value="OS02G0188500 PROTEIN"/>
    <property type="match status" value="1"/>
</dbReference>
<dbReference type="InterPro" id="IPR029071">
    <property type="entry name" value="Ubiquitin-like_domsf"/>
</dbReference>